<feature type="domain" description="Reverse transcriptase" evidence="1">
    <location>
        <begin position="1"/>
        <end position="193"/>
    </location>
</feature>
<dbReference type="Pfam" id="PF00078">
    <property type="entry name" value="RVT_1"/>
    <property type="match status" value="1"/>
</dbReference>
<reference evidence="3" key="2">
    <citation type="submission" date="2025-08" db="UniProtKB">
        <authorList>
            <consortium name="RefSeq"/>
        </authorList>
    </citation>
    <scope>IDENTIFICATION</scope>
    <source>
        <tissue evidence="3">Leaf</tissue>
    </source>
</reference>
<dbReference type="RefSeq" id="XP_018487838.1">
    <property type="nucleotide sequence ID" value="XM_018632336.1"/>
</dbReference>
<evidence type="ECO:0000313" key="3">
    <source>
        <dbReference type="RefSeq" id="XP_018487838.1"/>
    </source>
</evidence>
<dbReference type="InterPro" id="IPR002156">
    <property type="entry name" value="RNaseH_domain"/>
</dbReference>
<dbReference type="SUPFAM" id="SSF53098">
    <property type="entry name" value="Ribonuclease H-like"/>
    <property type="match status" value="1"/>
</dbReference>
<dbReference type="GeneID" id="108858408"/>
<dbReference type="InterPro" id="IPR026960">
    <property type="entry name" value="RVT-Znf"/>
</dbReference>
<dbReference type="AlphaFoldDB" id="A0A6J0NVQ5"/>
<gene>
    <name evidence="3" type="primary">LOC108858408</name>
</gene>
<dbReference type="OrthoDB" id="1742963at2759"/>
<reference evidence="2" key="1">
    <citation type="journal article" date="2019" name="Database">
        <title>The radish genome database (RadishGD): an integrated information resource for radish genomics.</title>
        <authorList>
            <person name="Yu H.J."/>
            <person name="Baek S."/>
            <person name="Lee Y.J."/>
            <person name="Cho A."/>
            <person name="Mun J.H."/>
        </authorList>
    </citation>
    <scope>NUCLEOTIDE SEQUENCE [LARGE SCALE GENOMIC DNA]</scope>
    <source>
        <strain evidence="2">cv. WK10039</strain>
    </source>
</reference>
<proteinExistence type="predicted"/>
<protein>
    <submittedName>
        <fullName evidence="3">Uncharacterized protein LOC108858408</fullName>
    </submittedName>
</protein>
<dbReference type="GO" id="GO:0003676">
    <property type="term" value="F:nucleic acid binding"/>
    <property type="evidence" value="ECO:0007669"/>
    <property type="project" value="InterPro"/>
</dbReference>
<dbReference type="KEGG" id="rsz:108858408"/>
<dbReference type="CDD" id="cd06222">
    <property type="entry name" value="RNase_H_like"/>
    <property type="match status" value="1"/>
</dbReference>
<dbReference type="PANTHER" id="PTHR33116:SF86">
    <property type="entry name" value="REVERSE TRANSCRIPTASE DOMAIN-CONTAINING PROTEIN"/>
    <property type="match status" value="1"/>
</dbReference>
<dbReference type="InterPro" id="IPR036397">
    <property type="entry name" value="RNaseH_sf"/>
</dbReference>
<dbReference type="GO" id="GO:0004523">
    <property type="term" value="F:RNA-DNA hybrid ribonuclease activity"/>
    <property type="evidence" value="ECO:0007669"/>
    <property type="project" value="InterPro"/>
</dbReference>
<dbReference type="Proteomes" id="UP000504610">
    <property type="component" value="Chromosome 5"/>
</dbReference>
<accession>A0A6J0NVQ5</accession>
<name>A0A6J0NVQ5_RAPSA</name>
<dbReference type="Gene3D" id="3.30.420.10">
    <property type="entry name" value="Ribonuclease H-like superfamily/Ribonuclease H"/>
    <property type="match status" value="1"/>
</dbReference>
<dbReference type="Pfam" id="PF13456">
    <property type="entry name" value="RVT_3"/>
    <property type="match status" value="1"/>
</dbReference>
<dbReference type="InterPro" id="IPR044730">
    <property type="entry name" value="RNase_H-like_dom_plant"/>
</dbReference>
<dbReference type="InterPro" id="IPR012337">
    <property type="entry name" value="RNaseH-like_sf"/>
</dbReference>
<dbReference type="Pfam" id="PF13966">
    <property type="entry name" value="zf-RVT"/>
    <property type="match status" value="1"/>
</dbReference>
<evidence type="ECO:0000313" key="2">
    <source>
        <dbReference type="Proteomes" id="UP000504610"/>
    </source>
</evidence>
<evidence type="ECO:0000259" key="1">
    <source>
        <dbReference type="PROSITE" id="PS50878"/>
    </source>
</evidence>
<dbReference type="InterPro" id="IPR000477">
    <property type="entry name" value="RT_dom"/>
</dbReference>
<keyword evidence="2" id="KW-1185">Reference proteome</keyword>
<dbReference type="PANTHER" id="PTHR33116">
    <property type="entry name" value="REVERSE TRANSCRIPTASE ZINC-BINDING DOMAIN-CONTAINING PROTEIN-RELATED-RELATED"/>
    <property type="match status" value="1"/>
</dbReference>
<dbReference type="PROSITE" id="PS50878">
    <property type="entry name" value="RT_POL"/>
    <property type="match status" value="1"/>
</dbReference>
<organism evidence="2 3">
    <name type="scientific">Raphanus sativus</name>
    <name type="common">Radish</name>
    <name type="synonym">Raphanus raphanistrum var. sativus</name>
    <dbReference type="NCBI Taxonomy" id="3726"/>
    <lineage>
        <taxon>Eukaryota</taxon>
        <taxon>Viridiplantae</taxon>
        <taxon>Streptophyta</taxon>
        <taxon>Embryophyta</taxon>
        <taxon>Tracheophyta</taxon>
        <taxon>Spermatophyta</taxon>
        <taxon>Magnoliopsida</taxon>
        <taxon>eudicotyledons</taxon>
        <taxon>Gunneridae</taxon>
        <taxon>Pentapetalae</taxon>
        <taxon>rosids</taxon>
        <taxon>malvids</taxon>
        <taxon>Brassicales</taxon>
        <taxon>Brassicaceae</taxon>
        <taxon>Brassiceae</taxon>
        <taxon>Raphanus</taxon>
    </lineage>
</organism>
<sequence>MAVKTDMSKAYDRLEWDFISLVLLRLGFHQNLVDCIMQCISSVTYSFLINGLPRGKVVPSRGIRQGDPLSPYIFILCSEVLSGLCNRAQEDGSLQGLRVARASPRVNHLLFADATMFFLDSNRGNCAALRDILSKYEEASGQAINKDKSAITFSRRTPEATKLMVKEELYNPRLLDSGGIITRTRRKWRGFLGHQWRHLRPSVAWGVRDFQTFNIALLAKTGWRLLQNPNCLISRVLMGKYSPDSNILLATGSSDMSHGWRSVLLGRDLLIKNLGWLVGDGKSIQVWQDPWLSATTQERPMGPANELQLQLRVSDLMLQGTCDWDEEKILQCVPEYVEKIQCLKPSNTGAPDKLIWLGTKTGVYSNKSGYYSEVDKMLNGDVGLGGRAFNWKKNVWELECAPKIKTFAWKLLKGALPVGERLTDRHIPVDPSCKRCGASESITHLFFQCPYARKARNKFVFEGFSCSPEDTLSLALQMARELETKQSKEPVRKQMRSLNQIQPPPGFTVVRSDAVWSPTGTMAGLGWVVLSPSGHRPFHKRTTFVSSALVAEGLALLEAVRSSVRDKLTTVVFETDSAQMIKALSPGNCRPELYGVVADILSLSASFDFISFRWIGREHNIQVDALAKYVLNVAGSSVVDEVIVTSN</sequence>